<proteinExistence type="predicted"/>
<reference evidence="1" key="1">
    <citation type="submission" date="2020-05" db="EMBL/GenBank/DDBJ databases">
        <title>Large-scale comparative analyses of tick genomes elucidate their genetic diversity and vector capacities.</title>
        <authorList>
            <person name="Jia N."/>
            <person name="Wang J."/>
            <person name="Shi W."/>
            <person name="Du L."/>
            <person name="Sun Y."/>
            <person name="Zhan W."/>
            <person name="Jiang J."/>
            <person name="Wang Q."/>
            <person name="Zhang B."/>
            <person name="Ji P."/>
            <person name="Sakyi L.B."/>
            <person name="Cui X."/>
            <person name="Yuan T."/>
            <person name="Jiang B."/>
            <person name="Yang W."/>
            <person name="Lam T.T.-Y."/>
            <person name="Chang Q."/>
            <person name="Ding S."/>
            <person name="Wang X."/>
            <person name="Zhu J."/>
            <person name="Ruan X."/>
            <person name="Zhao L."/>
            <person name="Wei J."/>
            <person name="Que T."/>
            <person name="Du C."/>
            <person name="Cheng J."/>
            <person name="Dai P."/>
            <person name="Han X."/>
            <person name="Huang E."/>
            <person name="Gao Y."/>
            <person name="Liu J."/>
            <person name="Shao H."/>
            <person name="Ye R."/>
            <person name="Li L."/>
            <person name="Wei W."/>
            <person name="Wang X."/>
            <person name="Wang C."/>
            <person name="Yang T."/>
            <person name="Huo Q."/>
            <person name="Li W."/>
            <person name="Guo W."/>
            <person name="Chen H."/>
            <person name="Zhou L."/>
            <person name="Ni X."/>
            <person name="Tian J."/>
            <person name="Zhou Y."/>
            <person name="Sheng Y."/>
            <person name="Liu T."/>
            <person name="Pan Y."/>
            <person name="Xia L."/>
            <person name="Li J."/>
            <person name="Zhao F."/>
            <person name="Cao W."/>
        </authorList>
    </citation>
    <scope>NUCLEOTIDE SEQUENCE</scope>
    <source>
        <strain evidence="1">Hyas-2018</strain>
    </source>
</reference>
<evidence type="ECO:0000313" key="1">
    <source>
        <dbReference type="EMBL" id="KAH6933684.1"/>
    </source>
</evidence>
<accession>A0ACB7SM11</accession>
<evidence type="ECO:0000313" key="2">
    <source>
        <dbReference type="Proteomes" id="UP000821845"/>
    </source>
</evidence>
<organism evidence="1 2">
    <name type="scientific">Hyalomma asiaticum</name>
    <name type="common">Tick</name>
    <dbReference type="NCBI Taxonomy" id="266040"/>
    <lineage>
        <taxon>Eukaryota</taxon>
        <taxon>Metazoa</taxon>
        <taxon>Ecdysozoa</taxon>
        <taxon>Arthropoda</taxon>
        <taxon>Chelicerata</taxon>
        <taxon>Arachnida</taxon>
        <taxon>Acari</taxon>
        <taxon>Parasitiformes</taxon>
        <taxon>Ixodida</taxon>
        <taxon>Ixodoidea</taxon>
        <taxon>Ixodidae</taxon>
        <taxon>Hyalomminae</taxon>
        <taxon>Hyalomma</taxon>
    </lineage>
</organism>
<dbReference type="Proteomes" id="UP000821845">
    <property type="component" value="Chromosome 4"/>
</dbReference>
<keyword evidence="2" id="KW-1185">Reference proteome</keyword>
<gene>
    <name evidence="1" type="ORF">HPB50_017579</name>
</gene>
<name>A0ACB7SM11_HYAAI</name>
<dbReference type="EMBL" id="CM023484">
    <property type="protein sequence ID" value="KAH6933684.1"/>
    <property type="molecule type" value="Genomic_DNA"/>
</dbReference>
<sequence>MVPLAEPGKVSNGELQQERLDERDEVARLATVVQDLEAKVLPLDHAATEAPTVVIAAEANDSPRKSSQHAEAQGSSPDANDVSKDKLHDLEKDNISEEVH</sequence>
<comment type="caution">
    <text evidence="1">The sequence shown here is derived from an EMBL/GenBank/DDBJ whole genome shotgun (WGS) entry which is preliminary data.</text>
</comment>
<protein>
    <submittedName>
        <fullName evidence="1">Uncharacterized protein</fullName>
    </submittedName>
</protein>